<dbReference type="Pfam" id="PF02225">
    <property type="entry name" value="PA"/>
    <property type="match status" value="1"/>
</dbReference>
<dbReference type="SMART" id="SM00184">
    <property type="entry name" value="RING"/>
    <property type="match status" value="1"/>
</dbReference>
<comment type="caution">
    <text evidence="12">The sequence shown here is derived from an EMBL/GenBank/DDBJ whole genome shotgun (WGS) entry which is preliminary data.</text>
</comment>
<evidence type="ECO:0000256" key="10">
    <source>
        <dbReference type="SAM" id="Phobius"/>
    </source>
</evidence>
<evidence type="ECO:0000256" key="2">
    <source>
        <dbReference type="ARBA" id="ARBA00022692"/>
    </source>
</evidence>
<dbReference type="Gene3D" id="3.50.30.30">
    <property type="match status" value="1"/>
</dbReference>
<feature type="region of interest" description="Disordered" evidence="9">
    <location>
        <begin position="274"/>
        <end position="339"/>
    </location>
</feature>
<evidence type="ECO:0000313" key="12">
    <source>
        <dbReference type="EMBL" id="KAK0404567.1"/>
    </source>
</evidence>
<evidence type="ECO:0000256" key="6">
    <source>
        <dbReference type="ARBA" id="ARBA00022989"/>
    </source>
</evidence>
<keyword evidence="5" id="KW-0862">Zinc</keyword>
<dbReference type="FunFam" id="3.30.40.10:FF:000429">
    <property type="entry name" value="E3 ubiquitin-protein ligase RNF13"/>
    <property type="match status" value="1"/>
</dbReference>
<feature type="region of interest" description="Disordered" evidence="9">
    <location>
        <begin position="444"/>
        <end position="553"/>
    </location>
</feature>
<dbReference type="SUPFAM" id="SSF57850">
    <property type="entry name" value="RING/U-box"/>
    <property type="match status" value="1"/>
</dbReference>
<reference evidence="12" key="1">
    <citation type="submission" date="2023-06" db="EMBL/GenBank/DDBJ databases">
        <title>Genomic analysis of the entomopathogenic nematode Steinernema hermaphroditum.</title>
        <authorList>
            <person name="Schwarz E.M."/>
            <person name="Heppert J.K."/>
            <person name="Baniya A."/>
            <person name="Schwartz H.T."/>
            <person name="Tan C.-H."/>
            <person name="Antoshechkin I."/>
            <person name="Sternberg P.W."/>
            <person name="Goodrich-Blair H."/>
            <person name="Dillman A.R."/>
        </authorList>
    </citation>
    <scope>NUCLEOTIDE SEQUENCE</scope>
    <source>
        <strain evidence="12">PS9179</strain>
        <tissue evidence="12">Whole animal</tissue>
    </source>
</reference>
<keyword evidence="13" id="KW-1185">Reference proteome</keyword>
<keyword evidence="4 8" id="KW-0863">Zinc-finger</keyword>
<sequence length="644" mass="71031">MLALLVLLPYAAPQFVVEVLEPTEKGQRPVVICEATGANFGTDVISFGLGSVGCAVPSIPYDACRNVQNPLVNSTLSCNNYFALVPRGNCSFSEKAYYVQQALPIHFNALIVYNDPGEQPIPMSGSKFSDLVDIPVVMVDYACMINMEQYSAEKGCIVKLKTATGYFDLVKYLVPFVAVVLFCFIVLLISMVIRCCRERRRKARKRLSRSNLKKLPTRKFKKGDYPETCAICLEDFIEGEKLRVLPCKHAYHCKCIDPWLTKTRKVCPVCKRKVGPSNGSDSSDSENERRRVPQSTSSAPPMTHRENAPLLSNEHPIAGTSQDSFSTTPEFPRRAEDGRVVGSMIVSSSENERRGRSFVEDFQRLNARNRSAAENGSTELLIENEFVENDDSQVSDPQPSRLPSVIKNTLAPIFKVFSRGRQTQSDEYISSAGNEQSAVSVDVEIGNNGSDNRGFDPRVEGASGNPQHQVVEAQIELHPQPADQESPRPPRERRRRHPAAQNRNAINPPTNTGLNLLVDGQDDESDEVPEDEEGAQTYAPSTSKNVKQKHKRPRRAMIGGALATSTHSVPANMAVRTFTMKEGYKPPNPVSEITESDPPSPALSPQDLLAGPMDNDSDEQNGAESLDPNNSGYSGVVALNFQRR</sequence>
<accession>A0AA39LP60</accession>
<keyword evidence="6 10" id="KW-1133">Transmembrane helix</keyword>
<keyword evidence="7 10" id="KW-0472">Membrane</keyword>
<dbReference type="PANTHER" id="PTHR45931:SF20">
    <property type="entry name" value="RING-TYPE E3 UBIQUITIN TRANSFERASE"/>
    <property type="match status" value="1"/>
</dbReference>
<feature type="compositionally biased region" description="Acidic residues" evidence="9">
    <location>
        <begin position="520"/>
        <end position="534"/>
    </location>
</feature>
<evidence type="ECO:0000313" key="13">
    <source>
        <dbReference type="Proteomes" id="UP001175271"/>
    </source>
</evidence>
<dbReference type="GO" id="GO:0016020">
    <property type="term" value="C:membrane"/>
    <property type="evidence" value="ECO:0007669"/>
    <property type="project" value="UniProtKB-SubCell"/>
</dbReference>
<feature type="compositionally biased region" description="Polar residues" evidence="9">
    <location>
        <begin position="319"/>
        <end position="329"/>
    </location>
</feature>
<dbReference type="GO" id="GO:0005634">
    <property type="term" value="C:nucleus"/>
    <property type="evidence" value="ECO:0007669"/>
    <property type="project" value="TreeGrafter"/>
</dbReference>
<evidence type="ECO:0000259" key="11">
    <source>
        <dbReference type="PROSITE" id="PS50089"/>
    </source>
</evidence>
<dbReference type="InterPro" id="IPR003137">
    <property type="entry name" value="PA_domain"/>
</dbReference>
<organism evidence="12 13">
    <name type="scientific">Steinernema hermaphroditum</name>
    <dbReference type="NCBI Taxonomy" id="289476"/>
    <lineage>
        <taxon>Eukaryota</taxon>
        <taxon>Metazoa</taxon>
        <taxon>Ecdysozoa</taxon>
        <taxon>Nematoda</taxon>
        <taxon>Chromadorea</taxon>
        <taxon>Rhabditida</taxon>
        <taxon>Tylenchina</taxon>
        <taxon>Panagrolaimomorpha</taxon>
        <taxon>Strongyloidoidea</taxon>
        <taxon>Steinernematidae</taxon>
        <taxon>Steinernema</taxon>
    </lineage>
</organism>
<feature type="compositionally biased region" description="Polar residues" evidence="9">
    <location>
        <begin position="501"/>
        <end position="514"/>
    </location>
</feature>
<evidence type="ECO:0000256" key="7">
    <source>
        <dbReference type="ARBA" id="ARBA00023136"/>
    </source>
</evidence>
<protein>
    <recommendedName>
        <fullName evidence="11">RING-type domain-containing protein</fullName>
    </recommendedName>
</protein>
<evidence type="ECO:0000256" key="4">
    <source>
        <dbReference type="ARBA" id="ARBA00022771"/>
    </source>
</evidence>
<dbReference type="GO" id="GO:0061630">
    <property type="term" value="F:ubiquitin protein ligase activity"/>
    <property type="evidence" value="ECO:0007669"/>
    <property type="project" value="TreeGrafter"/>
</dbReference>
<dbReference type="CDD" id="cd16796">
    <property type="entry name" value="RING-H2_RNF13"/>
    <property type="match status" value="1"/>
</dbReference>
<dbReference type="InterPro" id="IPR051834">
    <property type="entry name" value="RING_finger_E3_ligase"/>
</dbReference>
<dbReference type="GO" id="GO:0008270">
    <property type="term" value="F:zinc ion binding"/>
    <property type="evidence" value="ECO:0007669"/>
    <property type="project" value="UniProtKB-KW"/>
</dbReference>
<dbReference type="InterPro" id="IPR013083">
    <property type="entry name" value="Znf_RING/FYVE/PHD"/>
</dbReference>
<dbReference type="EMBL" id="JAUCMV010000004">
    <property type="protein sequence ID" value="KAK0404567.1"/>
    <property type="molecule type" value="Genomic_DNA"/>
</dbReference>
<evidence type="ECO:0000256" key="1">
    <source>
        <dbReference type="ARBA" id="ARBA00004370"/>
    </source>
</evidence>
<dbReference type="Gene3D" id="3.30.40.10">
    <property type="entry name" value="Zinc/RING finger domain, C3HC4 (zinc finger)"/>
    <property type="match status" value="1"/>
</dbReference>
<dbReference type="Proteomes" id="UP001175271">
    <property type="component" value="Unassembled WGS sequence"/>
</dbReference>
<evidence type="ECO:0000256" key="3">
    <source>
        <dbReference type="ARBA" id="ARBA00022723"/>
    </source>
</evidence>
<name>A0AA39LP60_9BILA</name>
<proteinExistence type="predicted"/>
<dbReference type="Pfam" id="PF13639">
    <property type="entry name" value="zf-RING_2"/>
    <property type="match status" value="1"/>
</dbReference>
<dbReference type="PROSITE" id="PS50089">
    <property type="entry name" value="ZF_RING_2"/>
    <property type="match status" value="1"/>
</dbReference>
<keyword evidence="2 10" id="KW-0812">Transmembrane</keyword>
<feature type="region of interest" description="Disordered" evidence="9">
    <location>
        <begin position="580"/>
        <end position="644"/>
    </location>
</feature>
<feature type="transmembrane region" description="Helical" evidence="10">
    <location>
        <begin position="172"/>
        <end position="196"/>
    </location>
</feature>
<feature type="domain" description="RING-type" evidence="11">
    <location>
        <begin position="229"/>
        <end position="271"/>
    </location>
</feature>
<comment type="subcellular location">
    <subcellularLocation>
        <location evidence="1">Membrane</location>
    </subcellularLocation>
</comment>
<dbReference type="AlphaFoldDB" id="A0AA39LP60"/>
<evidence type="ECO:0000256" key="5">
    <source>
        <dbReference type="ARBA" id="ARBA00022833"/>
    </source>
</evidence>
<gene>
    <name evidence="12" type="ORF">QR680_017515</name>
</gene>
<evidence type="ECO:0000256" key="9">
    <source>
        <dbReference type="SAM" id="MobiDB-lite"/>
    </source>
</evidence>
<dbReference type="GO" id="GO:0006511">
    <property type="term" value="P:ubiquitin-dependent protein catabolic process"/>
    <property type="evidence" value="ECO:0007669"/>
    <property type="project" value="TreeGrafter"/>
</dbReference>
<dbReference type="PANTHER" id="PTHR45931">
    <property type="entry name" value="SI:CH211-59O9.10"/>
    <property type="match status" value="1"/>
</dbReference>
<keyword evidence="3" id="KW-0479">Metal-binding</keyword>
<dbReference type="InterPro" id="IPR001841">
    <property type="entry name" value="Znf_RING"/>
</dbReference>
<feature type="compositionally biased region" description="Polar residues" evidence="9">
    <location>
        <begin position="622"/>
        <end position="633"/>
    </location>
</feature>
<evidence type="ECO:0000256" key="8">
    <source>
        <dbReference type="PROSITE-ProRule" id="PRU00175"/>
    </source>
</evidence>